<dbReference type="Proteomes" id="UP001189624">
    <property type="component" value="Chromosome 9"/>
</dbReference>
<keyword evidence="2" id="KW-1185">Reference proteome</keyword>
<sequence length="128" mass="14665">MLEVLSLPRVIPFRISNFLSLFSPYTDEGFEEKIRDHVGRLVDGEGHQFAQMLWGIRQHEIFNVVQLRTSDHVDVAIQCHVNTGAGNDHFLNPPFAHHHGQIVSDHPPIARANHVQLLHLQFIQKLPQ</sequence>
<evidence type="ECO:0000313" key="2">
    <source>
        <dbReference type="Proteomes" id="UP001189624"/>
    </source>
</evidence>
<dbReference type="Gramene" id="rna-AYBTSS11_LOCUS25656">
    <property type="protein sequence ID" value="CAJ1973592.1"/>
    <property type="gene ID" value="gene-AYBTSS11_LOCUS25656"/>
</dbReference>
<accession>A0AA86TND2</accession>
<reference evidence="1" key="1">
    <citation type="submission" date="2023-10" db="EMBL/GenBank/DDBJ databases">
        <authorList>
            <person name="Domelevo Entfellner J.-B."/>
        </authorList>
    </citation>
    <scope>NUCLEOTIDE SEQUENCE</scope>
</reference>
<protein>
    <submittedName>
        <fullName evidence="1">Uncharacterized protein</fullName>
    </submittedName>
</protein>
<organism evidence="1 2">
    <name type="scientific">Sphenostylis stenocarpa</name>
    <dbReference type="NCBI Taxonomy" id="92480"/>
    <lineage>
        <taxon>Eukaryota</taxon>
        <taxon>Viridiplantae</taxon>
        <taxon>Streptophyta</taxon>
        <taxon>Embryophyta</taxon>
        <taxon>Tracheophyta</taxon>
        <taxon>Spermatophyta</taxon>
        <taxon>Magnoliopsida</taxon>
        <taxon>eudicotyledons</taxon>
        <taxon>Gunneridae</taxon>
        <taxon>Pentapetalae</taxon>
        <taxon>rosids</taxon>
        <taxon>fabids</taxon>
        <taxon>Fabales</taxon>
        <taxon>Fabaceae</taxon>
        <taxon>Papilionoideae</taxon>
        <taxon>50 kb inversion clade</taxon>
        <taxon>NPAAA clade</taxon>
        <taxon>indigoferoid/millettioid clade</taxon>
        <taxon>Phaseoleae</taxon>
        <taxon>Sphenostylis</taxon>
    </lineage>
</organism>
<proteinExistence type="predicted"/>
<evidence type="ECO:0000313" key="1">
    <source>
        <dbReference type="EMBL" id="CAJ1973592.1"/>
    </source>
</evidence>
<name>A0AA86TND2_9FABA</name>
<dbReference type="EMBL" id="OY731406">
    <property type="protein sequence ID" value="CAJ1973592.1"/>
    <property type="molecule type" value="Genomic_DNA"/>
</dbReference>
<dbReference type="AlphaFoldDB" id="A0AA86TND2"/>
<gene>
    <name evidence="1" type="ORF">AYBTSS11_LOCUS25656</name>
</gene>